<name>A0A178MUK2_9PROT</name>
<evidence type="ECO:0000256" key="1">
    <source>
        <dbReference type="ARBA" id="ARBA00022729"/>
    </source>
</evidence>
<comment type="caution">
    <text evidence="5">The sequence shown here is derived from an EMBL/GenBank/DDBJ whole genome shotgun (WGS) entry which is preliminary data.</text>
</comment>
<reference evidence="5 6" key="1">
    <citation type="submission" date="2016-04" db="EMBL/GenBank/DDBJ databases">
        <title>Draft genome sequence of freshwater magnetotactic bacteria Magnetospirillum marisnigri SP-1 and Magnetospirillum moscoviense BB-1.</title>
        <authorList>
            <person name="Koziaeva V."/>
            <person name="Dziuba M.V."/>
            <person name="Ivanov T.M."/>
            <person name="Kuznetsov B."/>
            <person name="Grouzdev D.S."/>
        </authorList>
    </citation>
    <scope>NUCLEOTIDE SEQUENCE [LARGE SCALE GENOMIC DNA]</scope>
    <source>
        <strain evidence="5 6">BB-1</strain>
    </source>
</reference>
<evidence type="ECO:0000313" key="6">
    <source>
        <dbReference type="Proteomes" id="UP000078543"/>
    </source>
</evidence>
<feature type="chain" id="PRO_5008092266" description="LamG-like jellyroll fold domain-containing protein" evidence="3">
    <location>
        <begin position="23"/>
        <end position="283"/>
    </location>
</feature>
<accession>A0A178MUK2</accession>
<dbReference type="Gene3D" id="2.60.120.200">
    <property type="match status" value="1"/>
</dbReference>
<dbReference type="OrthoDB" id="9758603at2"/>
<sequence>MRFVVWLLAVSLFAATGSGAWAHRLADDLWAYWPLTSDSFDASPRELHGTGRGAVTIEPSAGPFTGATRFDGGWIEIPPSDTADFADFAISAWIKYDSAGTDFTPIIGRLGLVGRRGALAYDLGDGTTPQLLTTDITPQWNRWAHFALTHDAASRTLILWVNGWRTFERQLPTGSMVPAPFSGRYGLGGGPGIKSTFRGEIADVVIYRRSLSPDEISLFSQGVGRTTRPQVGISQGCGGSGQTPCQVCARHAEWPPAQWAECTPARVPWCAGFAQANQHATCP</sequence>
<gene>
    <name evidence="5" type="ORF">A6A05_10695</name>
</gene>
<dbReference type="SMART" id="SM00560">
    <property type="entry name" value="LamGL"/>
    <property type="match status" value="1"/>
</dbReference>
<keyword evidence="6" id="KW-1185">Reference proteome</keyword>
<organism evidence="5 6">
    <name type="scientific">Magnetospirillum moscoviense</name>
    <dbReference type="NCBI Taxonomy" id="1437059"/>
    <lineage>
        <taxon>Bacteria</taxon>
        <taxon>Pseudomonadati</taxon>
        <taxon>Pseudomonadota</taxon>
        <taxon>Alphaproteobacteria</taxon>
        <taxon>Rhodospirillales</taxon>
        <taxon>Rhodospirillaceae</taxon>
        <taxon>Magnetospirillum</taxon>
    </lineage>
</organism>
<evidence type="ECO:0000313" key="5">
    <source>
        <dbReference type="EMBL" id="OAN52444.1"/>
    </source>
</evidence>
<dbReference type="RefSeq" id="WP_068499227.1">
    <property type="nucleotide sequence ID" value="NZ_LWQU01000129.1"/>
</dbReference>
<keyword evidence="1 3" id="KW-0732">Signal</keyword>
<dbReference type="Pfam" id="PF13385">
    <property type="entry name" value="Laminin_G_3"/>
    <property type="match status" value="1"/>
</dbReference>
<dbReference type="AlphaFoldDB" id="A0A178MUK2"/>
<keyword evidence="2" id="KW-1015">Disulfide bond</keyword>
<evidence type="ECO:0000259" key="4">
    <source>
        <dbReference type="SMART" id="SM00560"/>
    </source>
</evidence>
<dbReference type="InterPro" id="IPR013320">
    <property type="entry name" value="ConA-like_dom_sf"/>
</dbReference>
<protein>
    <recommendedName>
        <fullName evidence="4">LamG-like jellyroll fold domain-containing protein</fullName>
    </recommendedName>
</protein>
<dbReference type="STRING" id="1437059.A6A05_10695"/>
<evidence type="ECO:0000256" key="2">
    <source>
        <dbReference type="ARBA" id="ARBA00023157"/>
    </source>
</evidence>
<dbReference type="EMBL" id="LWQU01000129">
    <property type="protein sequence ID" value="OAN52444.1"/>
    <property type="molecule type" value="Genomic_DNA"/>
</dbReference>
<proteinExistence type="predicted"/>
<feature type="signal peptide" evidence="3">
    <location>
        <begin position="1"/>
        <end position="22"/>
    </location>
</feature>
<feature type="domain" description="LamG-like jellyroll fold" evidence="4">
    <location>
        <begin position="86"/>
        <end position="214"/>
    </location>
</feature>
<dbReference type="InterPro" id="IPR006558">
    <property type="entry name" value="LamG-like"/>
</dbReference>
<evidence type="ECO:0000256" key="3">
    <source>
        <dbReference type="SAM" id="SignalP"/>
    </source>
</evidence>
<dbReference type="Proteomes" id="UP000078543">
    <property type="component" value="Unassembled WGS sequence"/>
</dbReference>
<dbReference type="SUPFAM" id="SSF49899">
    <property type="entry name" value="Concanavalin A-like lectins/glucanases"/>
    <property type="match status" value="1"/>
</dbReference>